<dbReference type="InterPro" id="IPR022643">
    <property type="entry name" value="De-COase2_C"/>
</dbReference>
<dbReference type="NCBIfam" id="TIGR01048">
    <property type="entry name" value="lysA"/>
    <property type="match status" value="1"/>
</dbReference>
<dbReference type="PRINTS" id="PR01181">
    <property type="entry name" value="DAPDCRBXLASE"/>
</dbReference>
<comment type="similarity">
    <text evidence="7">Belongs to the Orn/Lys/Arg decarboxylase class-II family.</text>
</comment>
<keyword evidence="11" id="KW-0808">Transferase</keyword>
<keyword evidence="8" id="KW-0028">Amino-acid biosynthesis</keyword>
<dbReference type="EMBL" id="LNXW01000013">
    <property type="protein sequence ID" value="KTC79218.1"/>
    <property type="molecule type" value="Genomic_DNA"/>
</dbReference>
<reference evidence="11 13" key="1">
    <citation type="submission" date="2015-11" db="EMBL/GenBank/DDBJ databases">
        <title>Genomic analysis of 38 Legionella species identifies large and diverse effector repertoires.</title>
        <authorList>
            <person name="Burstein D."/>
            <person name="Amaro F."/>
            <person name="Zusman T."/>
            <person name="Lifshitz Z."/>
            <person name="Cohen O."/>
            <person name="Gilbert J.A."/>
            <person name="Pupko T."/>
            <person name="Shuman H.A."/>
            <person name="Segal G."/>
        </authorList>
    </citation>
    <scope>NUCLEOTIDE SEQUENCE [LARGE SCALE GENOMIC DNA]</scope>
    <source>
        <strain evidence="11 13">ORW</strain>
    </source>
</reference>
<evidence type="ECO:0000313" key="14">
    <source>
        <dbReference type="Proteomes" id="UP000277577"/>
    </source>
</evidence>
<dbReference type="SUPFAM" id="SSF51419">
    <property type="entry name" value="PLP-binding barrel"/>
    <property type="match status" value="1"/>
</dbReference>
<evidence type="ECO:0000256" key="7">
    <source>
        <dbReference type="RuleBase" id="RU003737"/>
    </source>
</evidence>
<dbReference type="Proteomes" id="UP000054921">
    <property type="component" value="Unassembled WGS sequence"/>
</dbReference>
<dbReference type="InterPro" id="IPR009006">
    <property type="entry name" value="Ala_racemase/Decarboxylase_C"/>
</dbReference>
<accession>A0A0W0S7B0</accession>
<keyword evidence="3 6" id="KW-0663">Pyridoxal phosphate</keyword>
<sequence length="472" mass="53049">MSKHNPIIDALTLCLKQKSNKDFKLDNSAVYAGLANLYEYYALENKTEQFFEALAQLSAIPKDYLIGDNPILDNFIIQLEKVFHPQKKEKPVTRAIPWWEQERAHLLALAEAHSPCYVYHCPTQKSQARKLLALQAIDTLFYAIKANPHPSILKTLEKEGIGFECVSIQELNHIHHLFPHIDKKRILFTPNFAPKREYKIAMNLGCYVTIDNLYPLRNWPELFKNGKIIVRIDPGVGAGHHKHVVTGGNESKFGIAQNDIEQLKIVTQENNIHVIGLHSHSGSGILTPELWEQTALVLTSFLKQFPEVQFINLGGGLGIVEKSGQKPLDLKKLDSRLLAIKSNYPHLRFWMEPGRFFVAESGIILAKVTQCKEKGEVQFIGIETGMNSLIRPSLYGAYHEIVNLSRLYSDQSGVAHIVGPICESGDTLGYDRILPTTQEGDIILIANAGAYGHCMSSNYNLRPPAKEIILET</sequence>
<feature type="modified residue" description="N6-(pyridoxal phosphate)lysine" evidence="6">
    <location>
        <position position="145"/>
    </location>
</feature>
<dbReference type="Pfam" id="PF02784">
    <property type="entry name" value="Orn_Arg_deC_N"/>
    <property type="match status" value="1"/>
</dbReference>
<keyword evidence="2 8" id="KW-0210">Decarboxylase</keyword>
<dbReference type="Gene3D" id="2.40.37.10">
    <property type="entry name" value="Lyase, Ornithine Decarboxylase, Chain A, domain 1"/>
    <property type="match status" value="1"/>
</dbReference>
<dbReference type="InterPro" id="IPR022653">
    <property type="entry name" value="De-COase2_pyr-phos_BS"/>
</dbReference>
<evidence type="ECO:0000259" key="9">
    <source>
        <dbReference type="Pfam" id="PF00278"/>
    </source>
</evidence>
<evidence type="ECO:0000256" key="5">
    <source>
        <dbReference type="NCBIfam" id="TIGR01048"/>
    </source>
</evidence>
<dbReference type="OrthoDB" id="9802241at2"/>
<evidence type="ECO:0000256" key="6">
    <source>
        <dbReference type="PIRSR" id="PIRSR600183-50"/>
    </source>
</evidence>
<dbReference type="PANTHER" id="PTHR43727:SF2">
    <property type="entry name" value="GROUP IV DECARBOXYLASE"/>
    <property type="match status" value="1"/>
</dbReference>
<dbReference type="PATRIC" id="fig|28084.5.peg.1350"/>
<dbReference type="Gene3D" id="3.20.20.10">
    <property type="entry name" value="Alanine racemase"/>
    <property type="match status" value="1"/>
</dbReference>
<keyword evidence="11" id="KW-0418">Kinase</keyword>
<feature type="domain" description="Orn/DAP/Arg decarboxylase 2 N-terminal" evidence="10">
    <location>
        <begin position="137"/>
        <end position="359"/>
    </location>
</feature>
<evidence type="ECO:0000256" key="4">
    <source>
        <dbReference type="ARBA" id="ARBA00023239"/>
    </source>
</evidence>
<reference evidence="12 14" key="2">
    <citation type="submission" date="2018-12" db="EMBL/GenBank/DDBJ databases">
        <authorList>
            <consortium name="Pathogen Informatics"/>
        </authorList>
    </citation>
    <scope>NUCLEOTIDE SEQUENCE [LARGE SCALE GENOMIC DNA]</scope>
    <source>
        <strain evidence="12 14">NCTC11976</strain>
    </source>
</reference>
<evidence type="ECO:0000256" key="3">
    <source>
        <dbReference type="ARBA" id="ARBA00022898"/>
    </source>
</evidence>
<dbReference type="EMBL" id="LR134173">
    <property type="protein sequence ID" value="VEB36801.1"/>
    <property type="molecule type" value="Genomic_DNA"/>
</dbReference>
<name>A0A0W0S7B0_9GAMM</name>
<evidence type="ECO:0000256" key="1">
    <source>
        <dbReference type="ARBA" id="ARBA00001933"/>
    </source>
</evidence>
<dbReference type="InterPro" id="IPR000183">
    <property type="entry name" value="Orn/DAP/Arg_de-COase"/>
</dbReference>
<dbReference type="InterPro" id="IPR029066">
    <property type="entry name" value="PLP-binding_barrel"/>
</dbReference>
<dbReference type="Pfam" id="PF00278">
    <property type="entry name" value="Orn_DAP_Arg_deC"/>
    <property type="match status" value="1"/>
</dbReference>
<dbReference type="AlphaFoldDB" id="A0A0W0S7B0"/>
<feature type="active site" description="Proton donor" evidence="6">
    <location>
        <position position="422"/>
    </location>
</feature>
<evidence type="ECO:0000259" key="10">
    <source>
        <dbReference type="Pfam" id="PF02784"/>
    </source>
</evidence>
<evidence type="ECO:0000256" key="8">
    <source>
        <dbReference type="RuleBase" id="RU003738"/>
    </source>
</evidence>
<organism evidence="11 13">
    <name type="scientific">Legionella cherrii</name>
    <dbReference type="NCBI Taxonomy" id="28084"/>
    <lineage>
        <taxon>Bacteria</taxon>
        <taxon>Pseudomonadati</taxon>
        <taxon>Pseudomonadota</taxon>
        <taxon>Gammaproteobacteria</taxon>
        <taxon>Legionellales</taxon>
        <taxon>Legionellaceae</taxon>
        <taxon>Legionella</taxon>
    </lineage>
</organism>
<keyword evidence="4 8" id="KW-0456">Lyase</keyword>
<dbReference type="STRING" id="28084.Lche_1238"/>
<dbReference type="EC" id="4.1.1.20" evidence="5 8"/>
<dbReference type="GO" id="GO:0008836">
    <property type="term" value="F:diaminopimelate decarboxylase activity"/>
    <property type="evidence" value="ECO:0007669"/>
    <property type="project" value="UniProtKB-UniRule"/>
</dbReference>
<dbReference type="PROSITE" id="PS00878">
    <property type="entry name" value="ODR_DC_2_1"/>
    <property type="match status" value="1"/>
</dbReference>
<dbReference type="SUPFAM" id="SSF50621">
    <property type="entry name" value="Alanine racemase C-terminal domain-like"/>
    <property type="match status" value="1"/>
</dbReference>
<dbReference type="InterPro" id="IPR022644">
    <property type="entry name" value="De-COase2_N"/>
</dbReference>
<dbReference type="InterPro" id="IPR002986">
    <property type="entry name" value="DAP_deCOOHase_LysA"/>
</dbReference>
<comment type="catalytic activity">
    <reaction evidence="8">
        <text>meso-2,6-diaminopimelate + H(+) = L-lysine + CO2</text>
        <dbReference type="Rhea" id="RHEA:15101"/>
        <dbReference type="ChEBI" id="CHEBI:15378"/>
        <dbReference type="ChEBI" id="CHEBI:16526"/>
        <dbReference type="ChEBI" id="CHEBI:32551"/>
        <dbReference type="ChEBI" id="CHEBI:57791"/>
        <dbReference type="EC" id="4.1.1.20"/>
    </reaction>
</comment>
<evidence type="ECO:0000313" key="13">
    <source>
        <dbReference type="Proteomes" id="UP000054921"/>
    </source>
</evidence>
<keyword evidence="8" id="KW-0457">Lysine biosynthesis</keyword>
<dbReference type="PRINTS" id="PR01179">
    <property type="entry name" value="ODADCRBXLASE"/>
</dbReference>
<dbReference type="GO" id="GO:0009089">
    <property type="term" value="P:lysine biosynthetic process via diaminopimelate"/>
    <property type="evidence" value="ECO:0007669"/>
    <property type="project" value="UniProtKB-UniRule"/>
</dbReference>
<comment type="cofactor">
    <cofactor evidence="1 6 8">
        <name>pyridoxal 5'-phosphate</name>
        <dbReference type="ChEBI" id="CHEBI:597326"/>
    </cofactor>
</comment>
<protein>
    <recommendedName>
        <fullName evidence="5 8">Diaminopimelate decarboxylase</fullName>
        <ecNumber evidence="5 8">4.1.1.20</ecNumber>
    </recommendedName>
</protein>
<dbReference type="Proteomes" id="UP000277577">
    <property type="component" value="Chromosome"/>
</dbReference>
<dbReference type="GO" id="GO:0016301">
    <property type="term" value="F:kinase activity"/>
    <property type="evidence" value="ECO:0007669"/>
    <property type="project" value="UniProtKB-KW"/>
</dbReference>
<proteinExistence type="inferred from homology"/>
<dbReference type="UniPathway" id="UPA00034">
    <property type="reaction ID" value="UER00027"/>
</dbReference>
<evidence type="ECO:0000313" key="12">
    <source>
        <dbReference type="EMBL" id="VEB36801.1"/>
    </source>
</evidence>
<evidence type="ECO:0000256" key="2">
    <source>
        <dbReference type="ARBA" id="ARBA00022793"/>
    </source>
</evidence>
<evidence type="ECO:0000313" key="11">
    <source>
        <dbReference type="EMBL" id="KTC79218.1"/>
    </source>
</evidence>
<feature type="domain" description="Orn/DAP/Arg decarboxylase 2 C-terminal" evidence="9">
    <location>
        <begin position="117"/>
        <end position="449"/>
    </location>
</feature>
<gene>
    <name evidence="11" type="primary">lysAC_1</name>
    <name evidence="11" type="ORF">Lche_1238</name>
    <name evidence="12" type="ORF">NCTC11976_01892</name>
</gene>
<keyword evidence="14" id="KW-1185">Reference proteome</keyword>
<dbReference type="PANTHER" id="PTHR43727">
    <property type="entry name" value="DIAMINOPIMELATE DECARBOXYLASE"/>
    <property type="match status" value="1"/>
</dbReference>
<comment type="pathway">
    <text evidence="8">Amino-acid biosynthesis; L-lysine biosynthesis via DAP pathway; L-lysine from DL-2,6-diaminopimelate: step 1/1.</text>
</comment>